<dbReference type="InterPro" id="IPR039425">
    <property type="entry name" value="RNA_pol_sigma-70-like"/>
</dbReference>
<dbReference type="GO" id="GO:0003677">
    <property type="term" value="F:DNA binding"/>
    <property type="evidence" value="ECO:0007669"/>
    <property type="project" value="UniProtKB-KW"/>
</dbReference>
<dbReference type="PANTHER" id="PTHR43133:SF8">
    <property type="entry name" value="RNA POLYMERASE SIGMA FACTOR HI_1459-RELATED"/>
    <property type="match status" value="1"/>
</dbReference>
<gene>
    <name evidence="8" type="ORF">KDD17_07790</name>
</gene>
<dbReference type="Gene3D" id="1.10.1740.10">
    <property type="match status" value="1"/>
</dbReference>
<dbReference type="InterPro" id="IPR013324">
    <property type="entry name" value="RNA_pol_sigma_r3/r4-like"/>
</dbReference>
<proteinExistence type="inferred from homology"/>
<dbReference type="NCBIfam" id="TIGR02937">
    <property type="entry name" value="sigma70-ECF"/>
    <property type="match status" value="1"/>
</dbReference>
<dbReference type="Gene3D" id="1.10.10.10">
    <property type="entry name" value="Winged helix-like DNA-binding domain superfamily/Winged helix DNA-binding domain"/>
    <property type="match status" value="1"/>
</dbReference>
<dbReference type="InterPro" id="IPR007627">
    <property type="entry name" value="RNA_pol_sigma70_r2"/>
</dbReference>
<dbReference type="SUPFAM" id="SSF88946">
    <property type="entry name" value="Sigma2 domain of RNA polymerase sigma factors"/>
    <property type="match status" value="1"/>
</dbReference>
<keyword evidence="5" id="KW-0804">Transcription</keyword>
<dbReference type="GO" id="GO:0006352">
    <property type="term" value="P:DNA-templated transcription initiation"/>
    <property type="evidence" value="ECO:0007669"/>
    <property type="project" value="InterPro"/>
</dbReference>
<sequence>MHTPDPVPFRQKLVRRARRLGMPPPDAEDAAQEVLLRLMLAQRRAPISRPEHYAQTILRNLARARGRAAPPPEQIGENDGRLIPQPIARLSLAELTAALDTLPPEQSCILRLILSGRESPAEIAQMLDLPSGTVMSRLARARASLRARFDMPERGSLHELL</sequence>
<dbReference type="InterPro" id="IPR014284">
    <property type="entry name" value="RNA_pol_sigma-70_dom"/>
</dbReference>
<protein>
    <submittedName>
        <fullName evidence="8">Sigma-70 family RNA polymerase sigma factor</fullName>
    </submittedName>
</protein>
<dbReference type="InterPro" id="IPR013249">
    <property type="entry name" value="RNA_pol_sigma70_r4_t2"/>
</dbReference>
<dbReference type="AlphaFoldDB" id="A0A975PNU3"/>
<evidence type="ECO:0000259" key="7">
    <source>
        <dbReference type="Pfam" id="PF08281"/>
    </source>
</evidence>
<dbReference type="KEGG" id="sual:KDD17_07790"/>
<feature type="domain" description="RNA polymerase sigma factor 70 region 4 type 2" evidence="7">
    <location>
        <begin position="93"/>
        <end position="145"/>
    </location>
</feature>
<dbReference type="GO" id="GO:0016987">
    <property type="term" value="F:sigma factor activity"/>
    <property type="evidence" value="ECO:0007669"/>
    <property type="project" value="UniProtKB-KW"/>
</dbReference>
<name>A0A975PNU3_9RHOB</name>
<evidence type="ECO:0000256" key="1">
    <source>
        <dbReference type="ARBA" id="ARBA00010641"/>
    </source>
</evidence>
<evidence type="ECO:0000313" key="8">
    <source>
        <dbReference type="EMBL" id="QUJ77826.1"/>
    </source>
</evidence>
<accession>A0A975PNU3</accession>
<keyword evidence="9" id="KW-1185">Reference proteome</keyword>
<evidence type="ECO:0000259" key="6">
    <source>
        <dbReference type="Pfam" id="PF04542"/>
    </source>
</evidence>
<evidence type="ECO:0000313" key="9">
    <source>
        <dbReference type="Proteomes" id="UP000683291"/>
    </source>
</evidence>
<dbReference type="Proteomes" id="UP000683291">
    <property type="component" value="Chromosome 1"/>
</dbReference>
<keyword evidence="4" id="KW-0238">DNA-binding</keyword>
<comment type="similarity">
    <text evidence="1">Belongs to the sigma-70 factor family. ECF subfamily.</text>
</comment>
<keyword evidence="2" id="KW-0805">Transcription regulation</keyword>
<dbReference type="InterPro" id="IPR036388">
    <property type="entry name" value="WH-like_DNA-bd_sf"/>
</dbReference>
<dbReference type="Pfam" id="PF04542">
    <property type="entry name" value="Sigma70_r2"/>
    <property type="match status" value="1"/>
</dbReference>
<evidence type="ECO:0000256" key="2">
    <source>
        <dbReference type="ARBA" id="ARBA00023015"/>
    </source>
</evidence>
<keyword evidence="3" id="KW-0731">Sigma factor</keyword>
<reference evidence="8" key="1">
    <citation type="submission" date="2021-04" db="EMBL/GenBank/DDBJ databases">
        <title>Complete genome sequence for Sulfitobacter sp. strain JK7-1.</title>
        <authorList>
            <person name="Park S.-J."/>
        </authorList>
    </citation>
    <scope>NUCLEOTIDE SEQUENCE</scope>
    <source>
        <strain evidence="8">JK7-1</strain>
    </source>
</reference>
<evidence type="ECO:0000256" key="5">
    <source>
        <dbReference type="ARBA" id="ARBA00023163"/>
    </source>
</evidence>
<dbReference type="SUPFAM" id="SSF88659">
    <property type="entry name" value="Sigma3 and sigma4 domains of RNA polymerase sigma factors"/>
    <property type="match status" value="1"/>
</dbReference>
<dbReference type="RefSeq" id="WP_212706019.1">
    <property type="nucleotide sequence ID" value="NZ_CP073581.1"/>
</dbReference>
<dbReference type="EMBL" id="CP073581">
    <property type="protein sequence ID" value="QUJ77826.1"/>
    <property type="molecule type" value="Genomic_DNA"/>
</dbReference>
<organism evidence="8 9">
    <name type="scientific">Sulfitobacter albidus</name>
    <dbReference type="NCBI Taxonomy" id="2829501"/>
    <lineage>
        <taxon>Bacteria</taxon>
        <taxon>Pseudomonadati</taxon>
        <taxon>Pseudomonadota</taxon>
        <taxon>Alphaproteobacteria</taxon>
        <taxon>Rhodobacterales</taxon>
        <taxon>Roseobacteraceae</taxon>
        <taxon>Sulfitobacter</taxon>
    </lineage>
</organism>
<feature type="domain" description="RNA polymerase sigma-70 region 2" evidence="6">
    <location>
        <begin position="10"/>
        <end position="63"/>
    </location>
</feature>
<dbReference type="PANTHER" id="PTHR43133">
    <property type="entry name" value="RNA POLYMERASE ECF-TYPE SIGMA FACTO"/>
    <property type="match status" value="1"/>
</dbReference>
<dbReference type="InterPro" id="IPR013325">
    <property type="entry name" value="RNA_pol_sigma_r2"/>
</dbReference>
<dbReference type="Pfam" id="PF08281">
    <property type="entry name" value="Sigma70_r4_2"/>
    <property type="match status" value="1"/>
</dbReference>
<evidence type="ECO:0000256" key="3">
    <source>
        <dbReference type="ARBA" id="ARBA00023082"/>
    </source>
</evidence>
<evidence type="ECO:0000256" key="4">
    <source>
        <dbReference type="ARBA" id="ARBA00023125"/>
    </source>
</evidence>